<dbReference type="AlphaFoldDB" id="A0A1S3WF85"/>
<accession>A0A1S3WF85</accession>
<dbReference type="InterPro" id="IPR003599">
    <property type="entry name" value="Ig_sub"/>
</dbReference>
<feature type="chain" id="PRO_5010266592" description="Prostaglandin F2 receptor negative regulator" evidence="22">
    <location>
        <begin position="22"/>
        <end position="879"/>
    </location>
</feature>
<evidence type="ECO:0000256" key="16">
    <source>
        <dbReference type="ARBA" id="ARBA00073852"/>
    </source>
</evidence>
<dbReference type="CTD" id="5738"/>
<keyword evidence="9" id="KW-0333">Golgi apparatus</keyword>
<keyword evidence="6" id="KW-0677">Repeat</keyword>
<protein>
    <recommendedName>
        <fullName evidence="16">Prostaglandin F2 receptor negative regulator</fullName>
    </recommendedName>
    <alternativeName>
        <fullName evidence="17">CD9 partner 1</fullName>
    </alternativeName>
    <alternativeName>
        <fullName evidence="18">Glu-Trp-Ile EWI motif-containing protein F</fullName>
    </alternativeName>
    <alternativeName>
        <fullName evidence="20">Prostaglandin F2-alpha receptor regulatory protein</fullName>
    </alternativeName>
    <alternativeName>
        <fullName evidence="19">Prostaglandin F2-alpha receptor-associated protein</fullName>
    </alternativeName>
</protein>
<evidence type="ECO:0000256" key="18">
    <source>
        <dbReference type="ARBA" id="ARBA00078281"/>
    </source>
</evidence>
<dbReference type="STRING" id="9365.ENSEEUP00000008298"/>
<keyword evidence="8 21" id="KW-1133">Transmembrane helix</keyword>
<keyword evidence="11" id="KW-1015">Disulfide bond</keyword>
<keyword evidence="12" id="KW-0325">Glycoprotein</keyword>
<evidence type="ECO:0000256" key="12">
    <source>
        <dbReference type="ARBA" id="ARBA00023180"/>
    </source>
</evidence>
<dbReference type="SMART" id="SM00406">
    <property type="entry name" value="IGv"/>
    <property type="match status" value="3"/>
</dbReference>
<dbReference type="GeneID" id="103115721"/>
<feature type="signal peptide" evidence="22">
    <location>
        <begin position="1"/>
        <end position="21"/>
    </location>
</feature>
<organism evidence="24 25">
    <name type="scientific">Erinaceus europaeus</name>
    <name type="common">Western European hedgehog</name>
    <dbReference type="NCBI Taxonomy" id="9365"/>
    <lineage>
        <taxon>Eukaryota</taxon>
        <taxon>Metazoa</taxon>
        <taxon>Chordata</taxon>
        <taxon>Craniata</taxon>
        <taxon>Vertebrata</taxon>
        <taxon>Euteleostomi</taxon>
        <taxon>Mammalia</taxon>
        <taxon>Eutheria</taxon>
        <taxon>Laurasiatheria</taxon>
        <taxon>Eulipotyphla</taxon>
        <taxon>Erinaceidae</taxon>
        <taxon>Erinaceinae</taxon>
        <taxon>Erinaceus</taxon>
    </lineage>
</organism>
<keyword evidence="25" id="KW-0675">Receptor</keyword>
<dbReference type="InterPro" id="IPR013106">
    <property type="entry name" value="Ig_V-set"/>
</dbReference>
<feature type="domain" description="Ig-like" evidence="23">
    <location>
        <begin position="406"/>
        <end position="536"/>
    </location>
</feature>
<dbReference type="InParanoid" id="A0A1S3WF85"/>
<dbReference type="SUPFAM" id="SSF48726">
    <property type="entry name" value="Immunoglobulin"/>
    <property type="match status" value="4"/>
</dbReference>
<evidence type="ECO:0000256" key="20">
    <source>
        <dbReference type="ARBA" id="ARBA00084035"/>
    </source>
</evidence>
<dbReference type="InterPro" id="IPR007110">
    <property type="entry name" value="Ig-like_dom"/>
</dbReference>
<evidence type="ECO:0000256" key="9">
    <source>
        <dbReference type="ARBA" id="ARBA00023034"/>
    </source>
</evidence>
<keyword evidence="24" id="KW-1185">Reference proteome</keyword>
<feature type="domain" description="Ig-like" evidence="23">
    <location>
        <begin position="151"/>
        <end position="268"/>
    </location>
</feature>
<dbReference type="GO" id="GO:0005794">
    <property type="term" value="C:Golgi apparatus"/>
    <property type="evidence" value="ECO:0007669"/>
    <property type="project" value="UniProtKB-SubCell"/>
</dbReference>
<comment type="function">
    <text evidence="14">Inhibits the binding of prostaglandin F2-alpha (PGF2-alpha) to its specific FP receptor, by decreasing the receptor number rather than the affinity constant. Functional coupling with the prostaglandin F2-alpha receptor seems to occur. In myoblasts, associates with tetraspanins CD9 and CD81 to prevent myotube fusion during muscle regeneration.</text>
</comment>
<evidence type="ECO:0000256" key="19">
    <source>
        <dbReference type="ARBA" id="ARBA00083486"/>
    </source>
</evidence>
<dbReference type="FunFam" id="2.60.40.10:FF:000854">
    <property type="entry name" value="Prostaglandin F2 receptor negative regulator"/>
    <property type="match status" value="1"/>
</dbReference>
<dbReference type="OrthoDB" id="9873136at2759"/>
<name>A0A1S3WF85_ERIEU</name>
<evidence type="ECO:0000256" key="5">
    <source>
        <dbReference type="ARBA" id="ARBA00022729"/>
    </source>
</evidence>
<dbReference type="SMART" id="SM00409">
    <property type="entry name" value="IG"/>
    <property type="match status" value="6"/>
</dbReference>
<evidence type="ECO:0000256" key="3">
    <source>
        <dbReference type="ARBA" id="ARBA00022553"/>
    </source>
</evidence>
<sequence>MGRLAPRPLLLALLSLAVCRGRVVRVPTGTLVRVVGTELVIPCNVSDYDGPSEQNFDWSFSPLGSSYVELASTWEAGFPAPQYRERLQRGEILLRRTSNDAVELHIQNVQPSDQGYYKCSTPSTDATVQGNYEDTVQIKVLADALHLGASPQSSRSLSLREGEPFELRCSASTASPLHTHLALLWELQRGPSRRSVLSLTHEGKFHAGPGYEQRYHSGDVRLDTVGSNGYLLSVSRALSADQGSYRCVVSEWIGERGIWQEIQEKAVEVATVVIQPTALRAAVSRNLSVAEGKELDLPCNITTDRADDLQVEVTWYFSRIPDSTLPGAHMLARLDRNSLVHSSAHVALSHPDARSYHLLLRDASKENSGYYYCHVALWVPGHNRSWHKVAETTSVPTRVDVARLEPDYQVYLNASKVPEFSDDLTELECRVVNARNTEAGVRFTVSWYYRMNRHSDDVVVNELLAVMNGDWTLKYGEKSKQRAQDGDFIFSKEHTDTFSFRIQRTTEEDRGNYYCEVSAWTKQRNNSWVKSKDVFSKPVTIFWASEDSVLVVKARQPKPFFAAGNTFEMTCKVSSKNIKSPRYSVLITAEKPVGDLSSANETKYIISLDQDSVVKLENWTDASRVDGVVLEKVQEDEFRYRMYQTQVSDAGLYRCMVTAWSPVRGSLWREAATSLSNPIEIDFQTSGPVFNASVHSDTPSVIRGDLIKLFCIITVDGAALDPDDMAFDVSWFAVHSFGLDKAPVFLSSLDQKGIVNTARRDWKSDLSLERVSALEFLLRVHGSQDQDFGNYYCTVTPWVKAPTGSWQKEAEIHSKPVFITVKMDVLNAFKYPLLIGVGLSTIIGLLSCLIGYCSSHWCCKKAVQETRRERRRLMSMEMD</sequence>
<dbReference type="Proteomes" id="UP001652624">
    <property type="component" value="Chromosome 11"/>
</dbReference>
<feature type="domain" description="Ig-like" evidence="23">
    <location>
        <begin position="276"/>
        <end position="375"/>
    </location>
</feature>
<evidence type="ECO:0000313" key="25">
    <source>
        <dbReference type="RefSeq" id="XP_016044794.1"/>
    </source>
</evidence>
<comment type="subcellular location">
    <subcellularLocation>
        <location evidence="1">Endoplasmic reticulum membrane</location>
        <topology evidence="1">Single-pass type I membrane protein</topology>
    </subcellularLocation>
    <subcellularLocation>
        <location evidence="2">Golgi apparatus</location>
        <location evidence="2">trans-Golgi network membrane</location>
        <topology evidence="2">Single-pass type I membrane protein</topology>
    </subcellularLocation>
</comment>
<dbReference type="FunFam" id="2.60.40.10:FF:002026">
    <property type="entry name" value="Prostaglandin F2 receptor inhibitor"/>
    <property type="match status" value="1"/>
</dbReference>
<evidence type="ECO:0000256" key="1">
    <source>
        <dbReference type="ARBA" id="ARBA00004115"/>
    </source>
</evidence>
<evidence type="ECO:0000256" key="11">
    <source>
        <dbReference type="ARBA" id="ARBA00023157"/>
    </source>
</evidence>
<dbReference type="Gene3D" id="2.60.40.10">
    <property type="entry name" value="Immunoglobulins"/>
    <property type="match status" value="5"/>
</dbReference>
<dbReference type="PROSITE" id="PS50835">
    <property type="entry name" value="IG_LIKE"/>
    <property type="match status" value="5"/>
</dbReference>
<dbReference type="FunFam" id="2.60.40.10:FF:000995">
    <property type="entry name" value="prostaglandin F2 receptor negative regulator"/>
    <property type="match status" value="1"/>
</dbReference>
<keyword evidence="4 21" id="KW-0812">Transmembrane</keyword>
<dbReference type="CDD" id="cd00099">
    <property type="entry name" value="IgV"/>
    <property type="match status" value="1"/>
</dbReference>
<evidence type="ECO:0000259" key="23">
    <source>
        <dbReference type="PROSITE" id="PS50835"/>
    </source>
</evidence>
<dbReference type="PANTHER" id="PTHR12207:SF3">
    <property type="entry name" value="PROSTAGLANDIN F2 RECEPTOR NEGATIVE REGULATOR"/>
    <property type="match status" value="1"/>
</dbReference>
<dbReference type="InterPro" id="IPR036179">
    <property type="entry name" value="Ig-like_dom_sf"/>
</dbReference>
<feature type="transmembrane region" description="Helical" evidence="21">
    <location>
        <begin position="831"/>
        <end position="852"/>
    </location>
</feature>
<keyword evidence="10 21" id="KW-0472">Membrane</keyword>
<keyword evidence="3" id="KW-0597">Phosphoprotein</keyword>
<dbReference type="InterPro" id="IPR051102">
    <property type="entry name" value="IgSF_V-set/TM_domain"/>
</dbReference>
<evidence type="ECO:0000256" key="15">
    <source>
        <dbReference type="ARBA" id="ARBA00062189"/>
    </source>
</evidence>
<dbReference type="Pfam" id="PF07686">
    <property type="entry name" value="V-set"/>
    <property type="match status" value="2"/>
</dbReference>
<evidence type="ECO:0000256" key="17">
    <source>
        <dbReference type="ARBA" id="ARBA00075835"/>
    </source>
</evidence>
<evidence type="ECO:0000313" key="24">
    <source>
        <dbReference type="Proteomes" id="UP001652624"/>
    </source>
</evidence>
<dbReference type="GO" id="GO:0005789">
    <property type="term" value="C:endoplasmic reticulum membrane"/>
    <property type="evidence" value="ECO:0007669"/>
    <property type="project" value="UniProtKB-SubCell"/>
</dbReference>
<dbReference type="FunFam" id="2.60.40.10:FF:000191">
    <property type="entry name" value="Immunoglobulin superfamily member 3"/>
    <property type="match status" value="1"/>
</dbReference>
<dbReference type="FunCoup" id="A0A1S3WF85">
    <property type="interactions" value="527"/>
</dbReference>
<feature type="domain" description="Ig-like" evidence="23">
    <location>
        <begin position="8"/>
        <end position="129"/>
    </location>
</feature>
<dbReference type="InterPro" id="IPR013783">
    <property type="entry name" value="Ig-like_fold"/>
</dbReference>
<dbReference type="FunFam" id="2.60.40.10:FF:001070">
    <property type="entry name" value="Prostaglandin F2 receptor inhibitor"/>
    <property type="match status" value="1"/>
</dbReference>
<gene>
    <name evidence="25" type="primary">PTGFRN</name>
</gene>
<evidence type="ECO:0000256" key="2">
    <source>
        <dbReference type="ARBA" id="ARBA00004393"/>
    </source>
</evidence>
<dbReference type="eggNOG" id="ENOG502QVD2">
    <property type="taxonomic scope" value="Eukaryota"/>
</dbReference>
<evidence type="ECO:0000256" key="21">
    <source>
        <dbReference type="SAM" id="Phobius"/>
    </source>
</evidence>
<feature type="domain" description="Ig-like" evidence="23">
    <location>
        <begin position="688"/>
        <end position="813"/>
    </location>
</feature>
<evidence type="ECO:0000256" key="22">
    <source>
        <dbReference type="SAM" id="SignalP"/>
    </source>
</evidence>
<evidence type="ECO:0000256" key="4">
    <source>
        <dbReference type="ARBA" id="ARBA00022692"/>
    </source>
</evidence>
<keyword evidence="7" id="KW-0256">Endoplasmic reticulum</keyword>
<keyword evidence="13" id="KW-0393">Immunoglobulin domain</keyword>
<reference evidence="25" key="1">
    <citation type="submission" date="2025-08" db="UniProtKB">
        <authorList>
            <consortium name="RefSeq"/>
        </authorList>
    </citation>
    <scope>IDENTIFICATION</scope>
</reference>
<proteinExistence type="predicted"/>
<dbReference type="PANTHER" id="PTHR12207">
    <property type="entry name" value="V-SET AND TRANSMEMBRANE DOMAIN-CONTAINING PROTEIN"/>
    <property type="match status" value="1"/>
</dbReference>
<evidence type="ECO:0000256" key="8">
    <source>
        <dbReference type="ARBA" id="ARBA00022989"/>
    </source>
</evidence>
<evidence type="ECO:0000256" key="7">
    <source>
        <dbReference type="ARBA" id="ARBA00022824"/>
    </source>
</evidence>
<evidence type="ECO:0000256" key="14">
    <source>
        <dbReference type="ARBA" id="ARBA00056088"/>
    </source>
</evidence>
<evidence type="ECO:0000256" key="13">
    <source>
        <dbReference type="ARBA" id="ARBA00023319"/>
    </source>
</evidence>
<keyword evidence="5 22" id="KW-0732">Signal</keyword>
<evidence type="ECO:0000256" key="10">
    <source>
        <dbReference type="ARBA" id="ARBA00023136"/>
    </source>
</evidence>
<comment type="subunit">
    <text evidence="15">Interacts with CD9 and CD81. Part of a complex composed of CD9, CD81 and IGSF8. Also seems to interact with CD63, CD82 and CD151.</text>
</comment>
<dbReference type="RefSeq" id="XP_016044794.1">
    <property type="nucleotide sequence ID" value="XM_016189308.2"/>
</dbReference>
<evidence type="ECO:0000256" key="6">
    <source>
        <dbReference type="ARBA" id="ARBA00022737"/>
    </source>
</evidence>